<dbReference type="EMBL" id="JAVIZQ010000001">
    <property type="protein sequence ID" value="MDR6142181.1"/>
    <property type="molecule type" value="Genomic_DNA"/>
</dbReference>
<comment type="caution">
    <text evidence="2">The sequence shown here is derived from an EMBL/GenBank/DDBJ whole genome shotgun (WGS) entry which is preliminary data.</text>
</comment>
<protein>
    <submittedName>
        <fullName evidence="2">Uncharacterized protein</fullName>
    </submittedName>
</protein>
<sequence>MMDDPSISPEGEVPGQPRVLGTAQAGSPLDLRARELLARLSRDPQMDESVRNRAQAALAGRATLRDVAQTPAFAARMEEAGRLLKAALADMDDEQREAVRTAFLYGPGDRSDTTDSGDDRAR</sequence>
<keyword evidence="3" id="KW-1185">Reference proteome</keyword>
<dbReference type="Proteomes" id="UP001249291">
    <property type="component" value="Unassembled WGS sequence"/>
</dbReference>
<dbReference type="RefSeq" id="WP_309689984.1">
    <property type="nucleotide sequence ID" value="NZ_JAVIZQ010000001.1"/>
</dbReference>
<evidence type="ECO:0000256" key="1">
    <source>
        <dbReference type="SAM" id="MobiDB-lite"/>
    </source>
</evidence>
<reference evidence="2 3" key="1">
    <citation type="submission" date="2023-08" db="EMBL/GenBank/DDBJ databases">
        <title>Functional and genomic diversity of the sorghum phyllosphere microbiome.</title>
        <authorList>
            <person name="Shade A."/>
        </authorList>
    </citation>
    <scope>NUCLEOTIDE SEQUENCE [LARGE SCALE GENOMIC DNA]</scope>
    <source>
        <strain evidence="2 3">SORGH_AS_0445</strain>
    </source>
</reference>
<proteinExistence type="predicted"/>
<feature type="region of interest" description="Disordered" evidence="1">
    <location>
        <begin position="1"/>
        <end position="27"/>
    </location>
</feature>
<evidence type="ECO:0000313" key="2">
    <source>
        <dbReference type="EMBL" id="MDR6142181.1"/>
    </source>
</evidence>
<name>A0ABU1HQR0_9MICO</name>
<accession>A0ABU1HQR0</accession>
<evidence type="ECO:0000313" key="3">
    <source>
        <dbReference type="Proteomes" id="UP001249291"/>
    </source>
</evidence>
<gene>
    <name evidence="2" type="ORF">QE375_001735</name>
</gene>
<organism evidence="2 3">
    <name type="scientific">Microbacterium foliorum</name>
    <dbReference type="NCBI Taxonomy" id="104336"/>
    <lineage>
        <taxon>Bacteria</taxon>
        <taxon>Bacillati</taxon>
        <taxon>Actinomycetota</taxon>
        <taxon>Actinomycetes</taxon>
        <taxon>Micrococcales</taxon>
        <taxon>Microbacteriaceae</taxon>
        <taxon>Microbacterium</taxon>
    </lineage>
</organism>